<reference evidence="2" key="1">
    <citation type="journal article" date="2023" name="Front. Plant Sci.">
        <title>Chromosomal-level genome assembly of Melastoma candidum provides insights into trichome evolution.</title>
        <authorList>
            <person name="Zhong Y."/>
            <person name="Wu W."/>
            <person name="Sun C."/>
            <person name="Zou P."/>
            <person name="Liu Y."/>
            <person name="Dai S."/>
            <person name="Zhou R."/>
        </authorList>
    </citation>
    <scope>NUCLEOTIDE SEQUENCE [LARGE SCALE GENOMIC DNA]</scope>
</reference>
<keyword evidence="2" id="KW-1185">Reference proteome</keyword>
<protein>
    <submittedName>
        <fullName evidence="1">Uncharacterized protein</fullName>
    </submittedName>
</protein>
<comment type="caution">
    <text evidence="1">The sequence shown here is derived from an EMBL/GenBank/DDBJ whole genome shotgun (WGS) entry which is preliminary data.</text>
</comment>
<dbReference type="Proteomes" id="UP001057402">
    <property type="component" value="Chromosome 1"/>
</dbReference>
<organism evidence="1 2">
    <name type="scientific">Melastoma candidum</name>
    <dbReference type="NCBI Taxonomy" id="119954"/>
    <lineage>
        <taxon>Eukaryota</taxon>
        <taxon>Viridiplantae</taxon>
        <taxon>Streptophyta</taxon>
        <taxon>Embryophyta</taxon>
        <taxon>Tracheophyta</taxon>
        <taxon>Spermatophyta</taxon>
        <taxon>Magnoliopsida</taxon>
        <taxon>eudicotyledons</taxon>
        <taxon>Gunneridae</taxon>
        <taxon>Pentapetalae</taxon>
        <taxon>rosids</taxon>
        <taxon>malvids</taxon>
        <taxon>Myrtales</taxon>
        <taxon>Melastomataceae</taxon>
        <taxon>Melastomatoideae</taxon>
        <taxon>Melastomateae</taxon>
        <taxon>Melastoma</taxon>
    </lineage>
</organism>
<evidence type="ECO:0000313" key="1">
    <source>
        <dbReference type="EMBL" id="KAI4388851.1"/>
    </source>
</evidence>
<proteinExistence type="predicted"/>
<accession>A0ACB9SFM3</accession>
<dbReference type="EMBL" id="CM042880">
    <property type="protein sequence ID" value="KAI4388851.1"/>
    <property type="molecule type" value="Genomic_DNA"/>
</dbReference>
<name>A0ACB9SFM3_9MYRT</name>
<gene>
    <name evidence="1" type="ORF">MLD38_001144</name>
</gene>
<evidence type="ECO:0000313" key="2">
    <source>
        <dbReference type="Proteomes" id="UP001057402"/>
    </source>
</evidence>
<sequence length="405" mass="44702">MCVFRGGALASCPKFFLIPSSPHCHCRFLQPPSSSSSSSSIVFLHEQSNPAEDLVNRLLNWVVPPTSLVILTFAWPALSFVSACEWLYNAFYPEDVDDKFVVITGASSGIGEREYAKRRANLVLVARRGFRLKGIEENARRLGARHVLTVAADVVKEDDCRRFVNEAVNLFGQIDHLVNTASLGHAFFFEEDINFWGNVYPTYVALPYLHETNRKIVVNASVENWLPLPRMSLYSAANAALVLKQVHARGRCRDAVERGTGGTCDWWTGGGVCEADRIWGMSRGALCQVPELVRRVPAVQGVRPQSPAVGVSPTPRDAWGKEDITGGNTEAPRHHGREREALAPGGTVAEEIVQVAEPHVAFLLSEDGMRSVLIWNLFEARSNKCKSRLRLSDLSRHGGAMPDVT</sequence>